<dbReference type="PANTHER" id="PTHR48090">
    <property type="entry name" value="UNDECAPRENYL-PHOSPHATE 4-DEOXY-4-FORMAMIDO-L-ARABINOSE TRANSFERASE-RELATED"/>
    <property type="match status" value="1"/>
</dbReference>
<dbReference type="InterPro" id="IPR001173">
    <property type="entry name" value="Glyco_trans_2-like"/>
</dbReference>
<dbReference type="PANTHER" id="PTHR48090:SF7">
    <property type="entry name" value="RFBJ PROTEIN"/>
    <property type="match status" value="1"/>
</dbReference>
<dbReference type="SUPFAM" id="SSF53448">
    <property type="entry name" value="Nucleotide-diphospho-sugar transferases"/>
    <property type="match status" value="1"/>
</dbReference>
<dbReference type="Pfam" id="PF00535">
    <property type="entry name" value="Glycos_transf_2"/>
    <property type="match status" value="1"/>
</dbReference>
<dbReference type="EC" id="2.4.2.53" evidence="3"/>
<dbReference type="RefSeq" id="WP_084722296.1">
    <property type="nucleotide sequence ID" value="NZ_JAFBBL010000001.1"/>
</dbReference>
<dbReference type="Proteomes" id="UP000249091">
    <property type="component" value="Chromosome 1"/>
</dbReference>
<reference evidence="3 4" key="1">
    <citation type="submission" date="2018-06" db="EMBL/GenBank/DDBJ databases">
        <authorList>
            <consortium name="Pathogen Informatics"/>
            <person name="Doyle S."/>
        </authorList>
    </citation>
    <scope>NUCLEOTIDE SEQUENCE [LARGE SCALE GENOMIC DNA]</scope>
    <source>
        <strain evidence="3 4">NCTC10994</strain>
    </source>
</reference>
<dbReference type="CDD" id="cd04179">
    <property type="entry name" value="DPM_DPG-synthase_like"/>
    <property type="match status" value="1"/>
</dbReference>
<name>A0A2X4U3Q7_9NOCA</name>
<keyword evidence="4" id="KW-1185">Reference proteome</keyword>
<organism evidence="3 4">
    <name type="scientific">Rhodococcus coprophilus</name>
    <dbReference type="NCBI Taxonomy" id="38310"/>
    <lineage>
        <taxon>Bacteria</taxon>
        <taxon>Bacillati</taxon>
        <taxon>Actinomycetota</taxon>
        <taxon>Actinomycetes</taxon>
        <taxon>Mycobacteriales</taxon>
        <taxon>Nocardiaceae</taxon>
        <taxon>Rhodococcus</taxon>
    </lineage>
</organism>
<evidence type="ECO:0000259" key="2">
    <source>
        <dbReference type="Pfam" id="PF00535"/>
    </source>
</evidence>
<protein>
    <submittedName>
        <fullName evidence="3">Glycosyltransferase</fullName>
        <ecNumber evidence="3">2.4.2.53</ecNumber>
    </submittedName>
</protein>
<evidence type="ECO:0000313" key="4">
    <source>
        <dbReference type="Proteomes" id="UP000249091"/>
    </source>
</evidence>
<dbReference type="EMBL" id="LS483468">
    <property type="protein sequence ID" value="SQI28932.1"/>
    <property type="molecule type" value="Genomic_DNA"/>
</dbReference>
<sequence>MTDVRQQNGFADEDSPARSANAAVQVQVGKAARIVDQGIGNLRLKRSRTVPEATSTVSLIIPVRNEARNIAWVLEQIADEVDEIILVDGNSTDATLITASHYRPDIKVIPQEGTGKGSALRTGFLAATGDIIVMMDADGSMAPQEIRHYLHFLTNGYDFVKGSRFIVGGGSLDITPIRRLGNRFLLRVFNTLYDAELTDLCYGFCAFHRRYLDLLSLSAPGFEIEAEMVVHAMQGGLRIAEVPSLEMPRRSGKSNLHAIRDGVRVLRTVLRGHDSGLSGYLAQALSRGSDAQLVQARPAAR</sequence>
<proteinExistence type="inferred from homology"/>
<keyword evidence="3" id="KW-0808">Transferase</keyword>
<dbReference type="InterPro" id="IPR029044">
    <property type="entry name" value="Nucleotide-diphossugar_trans"/>
</dbReference>
<dbReference type="InterPro" id="IPR050256">
    <property type="entry name" value="Glycosyltransferase_2"/>
</dbReference>
<accession>A0A2X4U3Q7</accession>
<comment type="similarity">
    <text evidence="1">Belongs to the glycosyltransferase 2 family.</text>
</comment>
<feature type="domain" description="Glycosyltransferase 2-like" evidence="2">
    <location>
        <begin position="58"/>
        <end position="212"/>
    </location>
</feature>
<keyword evidence="3" id="KW-0328">Glycosyltransferase</keyword>
<dbReference type="GO" id="GO:0099621">
    <property type="term" value="F:undecaprenyl-phosphate 4-deoxy-4-formamido-L-arabinose transferase activity"/>
    <property type="evidence" value="ECO:0007669"/>
    <property type="project" value="UniProtKB-EC"/>
</dbReference>
<dbReference type="STRING" id="1219011.GCA_001895045_00405"/>
<gene>
    <name evidence="3" type="primary">arnC_2</name>
    <name evidence="3" type="ORF">NCTC10994_00685</name>
</gene>
<dbReference type="KEGG" id="rcr:NCTC10994_00685"/>
<evidence type="ECO:0000313" key="3">
    <source>
        <dbReference type="EMBL" id="SQI28932.1"/>
    </source>
</evidence>
<dbReference type="Gene3D" id="3.90.550.10">
    <property type="entry name" value="Spore Coat Polysaccharide Biosynthesis Protein SpsA, Chain A"/>
    <property type="match status" value="1"/>
</dbReference>
<dbReference type="AlphaFoldDB" id="A0A2X4U3Q7"/>
<evidence type="ECO:0000256" key="1">
    <source>
        <dbReference type="ARBA" id="ARBA00006739"/>
    </source>
</evidence>